<comment type="caution">
    <text evidence="2">The sequence shown here is derived from an EMBL/GenBank/DDBJ whole genome shotgun (WGS) entry which is preliminary data.</text>
</comment>
<protein>
    <submittedName>
        <fullName evidence="2">Uncharacterized protein</fullName>
    </submittedName>
</protein>
<evidence type="ECO:0000313" key="3">
    <source>
        <dbReference type="Proteomes" id="UP000179118"/>
    </source>
</evidence>
<dbReference type="EMBL" id="MHUT01000018">
    <property type="protein sequence ID" value="OHA80549.1"/>
    <property type="molecule type" value="Genomic_DNA"/>
</dbReference>
<evidence type="ECO:0000313" key="2">
    <source>
        <dbReference type="EMBL" id="OHA80549.1"/>
    </source>
</evidence>
<dbReference type="AlphaFoldDB" id="A0A1G2S776"/>
<proteinExistence type="predicted"/>
<keyword evidence="1" id="KW-1133">Transmembrane helix</keyword>
<evidence type="ECO:0000256" key="1">
    <source>
        <dbReference type="SAM" id="Phobius"/>
    </source>
</evidence>
<name>A0A1G2S776_9BACT</name>
<feature type="transmembrane region" description="Helical" evidence="1">
    <location>
        <begin position="5"/>
        <end position="23"/>
    </location>
</feature>
<keyword evidence="1" id="KW-0472">Membrane</keyword>
<dbReference type="Proteomes" id="UP000179118">
    <property type="component" value="Unassembled WGS sequence"/>
</dbReference>
<accession>A0A1G2S776</accession>
<gene>
    <name evidence="2" type="ORF">A3D51_00535</name>
</gene>
<keyword evidence="1" id="KW-0812">Transmembrane</keyword>
<reference evidence="2 3" key="1">
    <citation type="journal article" date="2016" name="Nat. Commun.">
        <title>Thousands of microbial genomes shed light on interconnected biogeochemical processes in an aquifer system.</title>
        <authorList>
            <person name="Anantharaman K."/>
            <person name="Brown C.T."/>
            <person name="Hug L.A."/>
            <person name="Sharon I."/>
            <person name="Castelle C.J."/>
            <person name="Probst A.J."/>
            <person name="Thomas B.C."/>
            <person name="Singh A."/>
            <person name="Wilkins M.J."/>
            <person name="Karaoz U."/>
            <person name="Brodie E.L."/>
            <person name="Williams K.H."/>
            <person name="Hubbard S.S."/>
            <person name="Banfield J.F."/>
        </authorList>
    </citation>
    <scope>NUCLEOTIDE SEQUENCE [LARGE SCALE GENOMIC DNA]</scope>
</reference>
<organism evidence="2 3">
    <name type="scientific">Candidatus Yonathbacteria bacterium RIFCSPHIGHO2_02_FULL_44_14</name>
    <dbReference type="NCBI Taxonomy" id="1802724"/>
    <lineage>
        <taxon>Bacteria</taxon>
        <taxon>Candidatus Yonathiibacteriota</taxon>
    </lineage>
</organism>
<feature type="transmembrane region" description="Helical" evidence="1">
    <location>
        <begin position="29"/>
        <end position="46"/>
    </location>
</feature>
<sequence length="69" mass="7799">MNKPFVAWNLIWVVIALTVILFSDSSTNWGQAMPVVVASIVLYFSIGKRIDHLESKIDAKKSKTNKLHQ</sequence>